<feature type="transmembrane region" description="Helical" evidence="7">
    <location>
        <begin position="184"/>
        <end position="211"/>
    </location>
</feature>
<dbReference type="PANTHER" id="PTHR30625:SF11">
    <property type="entry name" value="MOTA_TOLQ_EXBB PROTON CHANNEL DOMAIN-CONTAINING PROTEIN"/>
    <property type="match status" value="1"/>
</dbReference>
<dbReference type="GeneID" id="78295876"/>
<keyword evidence="4 7" id="KW-1133">Transmembrane helix</keyword>
<evidence type="ECO:0000259" key="8">
    <source>
        <dbReference type="Pfam" id="PF01618"/>
    </source>
</evidence>
<dbReference type="AlphaFoldDB" id="A0A2U1ATT7"/>
<evidence type="ECO:0000256" key="4">
    <source>
        <dbReference type="ARBA" id="ARBA00022989"/>
    </source>
</evidence>
<dbReference type="RefSeq" id="WP_206212476.1">
    <property type="nucleotide sequence ID" value="NZ_CABMMC010000004.1"/>
</dbReference>
<evidence type="ECO:0000256" key="2">
    <source>
        <dbReference type="ARBA" id="ARBA00022475"/>
    </source>
</evidence>
<feature type="transmembrane region" description="Helical" evidence="7">
    <location>
        <begin position="30"/>
        <end position="53"/>
    </location>
</feature>
<keyword evidence="3 7" id="KW-0812">Transmembrane</keyword>
<keyword evidence="6" id="KW-0813">Transport</keyword>
<gene>
    <name evidence="9" type="ORF">C8D82_11961</name>
</gene>
<evidence type="ECO:0000256" key="5">
    <source>
        <dbReference type="ARBA" id="ARBA00023136"/>
    </source>
</evidence>
<feature type="domain" description="MotA/TolQ/ExbB proton channel" evidence="8">
    <location>
        <begin position="147"/>
        <end position="259"/>
    </location>
</feature>
<comment type="similarity">
    <text evidence="6">Belongs to the exbB/tolQ family.</text>
</comment>
<reference evidence="9 10" key="1">
    <citation type="submission" date="2018-04" db="EMBL/GenBank/DDBJ databases">
        <title>Genomic Encyclopedia of Type Strains, Phase IV (KMG-IV): sequencing the most valuable type-strain genomes for metagenomic binning, comparative biology and taxonomic classification.</title>
        <authorList>
            <person name="Goeker M."/>
        </authorList>
    </citation>
    <scope>NUCLEOTIDE SEQUENCE [LARGE SCALE GENOMIC DNA]</scope>
    <source>
        <strain evidence="9 10">DSM 14823</strain>
    </source>
</reference>
<dbReference type="Proteomes" id="UP000245959">
    <property type="component" value="Unassembled WGS sequence"/>
</dbReference>
<evidence type="ECO:0000313" key="10">
    <source>
        <dbReference type="Proteomes" id="UP000245959"/>
    </source>
</evidence>
<proteinExistence type="inferred from homology"/>
<dbReference type="EMBL" id="QEKH01000019">
    <property type="protein sequence ID" value="PVY39820.1"/>
    <property type="molecule type" value="Genomic_DNA"/>
</dbReference>
<organism evidence="9 10">
    <name type="scientific">Victivallis vadensis</name>
    <dbReference type="NCBI Taxonomy" id="172901"/>
    <lineage>
        <taxon>Bacteria</taxon>
        <taxon>Pseudomonadati</taxon>
        <taxon>Lentisphaerota</taxon>
        <taxon>Lentisphaeria</taxon>
        <taxon>Victivallales</taxon>
        <taxon>Victivallaceae</taxon>
        <taxon>Victivallis</taxon>
    </lineage>
</organism>
<comment type="caution">
    <text evidence="9">The sequence shown here is derived from an EMBL/GenBank/DDBJ whole genome shotgun (WGS) entry which is preliminary data.</text>
</comment>
<evidence type="ECO:0000256" key="7">
    <source>
        <dbReference type="SAM" id="Phobius"/>
    </source>
</evidence>
<dbReference type="PANTHER" id="PTHR30625">
    <property type="entry name" value="PROTEIN TOLQ"/>
    <property type="match status" value="1"/>
</dbReference>
<keyword evidence="2" id="KW-1003">Cell membrane</keyword>
<feature type="transmembrane region" description="Helical" evidence="7">
    <location>
        <begin position="73"/>
        <end position="90"/>
    </location>
</feature>
<comment type="subcellular location">
    <subcellularLocation>
        <location evidence="1">Cell membrane</location>
        <topology evidence="1">Multi-pass membrane protein</topology>
    </subcellularLocation>
    <subcellularLocation>
        <location evidence="6">Membrane</location>
        <topology evidence="6">Multi-pass membrane protein</topology>
    </subcellularLocation>
</comment>
<evidence type="ECO:0000313" key="9">
    <source>
        <dbReference type="EMBL" id="PVY39820.1"/>
    </source>
</evidence>
<protein>
    <submittedName>
        <fullName evidence="9">MotA/TolQ/ExbB proton channel family protein</fullName>
    </submittedName>
</protein>
<accession>A0A2U1ATT7</accession>
<sequence>MAEERKLSWDHSDIERVCGFQSRKFTGVNYVFTCIIGAALSALFYAALLPFRGRGIQLIDMFFHGGAEHRSTIPYYTVFLTGWALAIVFVKWKKLQVQRRALEVKILPDDPNFVLSPRTAREILDRMYEKVDSPRRFVLFDRIERALSNLKNLGNISAVAECLNNQAANDDNYLASSYTVLKGFIWAIPVLGFIGTVIGLSTAVGGFGTVVAQGADIEQLKSSLGGVTGGLAVAFETTLIALVAALFVQLVMTFVQNKEELFLDDCADYCHRNLIAKMKNVNLIEPEA</sequence>
<dbReference type="InterPro" id="IPR002898">
    <property type="entry name" value="MotA_ExbB_proton_chnl"/>
</dbReference>
<dbReference type="GO" id="GO:0005886">
    <property type="term" value="C:plasma membrane"/>
    <property type="evidence" value="ECO:0007669"/>
    <property type="project" value="UniProtKB-SubCell"/>
</dbReference>
<keyword evidence="10" id="KW-1185">Reference proteome</keyword>
<keyword evidence="5 7" id="KW-0472">Membrane</keyword>
<keyword evidence="6" id="KW-0653">Protein transport</keyword>
<name>A0A2U1ATT7_9BACT</name>
<evidence type="ECO:0000256" key="1">
    <source>
        <dbReference type="ARBA" id="ARBA00004651"/>
    </source>
</evidence>
<dbReference type="Pfam" id="PF01618">
    <property type="entry name" value="MotA_ExbB"/>
    <property type="match status" value="1"/>
</dbReference>
<evidence type="ECO:0000256" key="6">
    <source>
        <dbReference type="RuleBase" id="RU004057"/>
    </source>
</evidence>
<feature type="transmembrane region" description="Helical" evidence="7">
    <location>
        <begin position="231"/>
        <end position="255"/>
    </location>
</feature>
<evidence type="ECO:0000256" key="3">
    <source>
        <dbReference type="ARBA" id="ARBA00022692"/>
    </source>
</evidence>
<dbReference type="GO" id="GO:0017038">
    <property type="term" value="P:protein import"/>
    <property type="evidence" value="ECO:0007669"/>
    <property type="project" value="TreeGrafter"/>
</dbReference>
<dbReference type="InterPro" id="IPR050790">
    <property type="entry name" value="ExbB/TolQ_transport"/>
</dbReference>